<dbReference type="GO" id="GO:0009231">
    <property type="term" value="P:riboflavin biosynthetic process"/>
    <property type="evidence" value="ECO:0007669"/>
    <property type="project" value="InterPro"/>
</dbReference>
<accession>A0AAU8MXK9</accession>
<name>A0AAU8MXK9_9GAMM</name>
<dbReference type="EMBL" id="CP159925">
    <property type="protein sequence ID" value="XCO75891.1"/>
    <property type="molecule type" value="Genomic_DNA"/>
</dbReference>
<dbReference type="InterPro" id="IPR024072">
    <property type="entry name" value="DHFR-like_dom_sf"/>
</dbReference>
<organism evidence="2">
    <name type="scientific">Lysobacter firmicutimachus</name>
    <dbReference type="NCBI Taxonomy" id="1792846"/>
    <lineage>
        <taxon>Bacteria</taxon>
        <taxon>Pseudomonadati</taxon>
        <taxon>Pseudomonadota</taxon>
        <taxon>Gammaproteobacteria</taxon>
        <taxon>Lysobacterales</taxon>
        <taxon>Lysobacteraceae</taxon>
        <taxon>Lysobacter</taxon>
    </lineage>
</organism>
<sequence length="191" mass="21174">MRKIIAALQLSLDGYIEGPHGELDWIDSWEDRFGLLDRVDTFLLGARMYPAYEAYWSAIQADPGAMLPWVGRRALPFEIEYARLAAVTAHVVLSRTLPSAGWAQTRIVRELDELRALKAQSGRDMHALGGGVFIASLLNADLVDELCLVVHPVLLGAGKPLFAGLHGRRRLRLAEARAMSDGLVRLSYVLR</sequence>
<gene>
    <name evidence="2" type="ORF">ABU614_03600</name>
</gene>
<dbReference type="RefSeq" id="WP_363799165.1">
    <property type="nucleotide sequence ID" value="NZ_CP159925.1"/>
</dbReference>
<dbReference type="GO" id="GO:0008703">
    <property type="term" value="F:5-amino-6-(5-phosphoribosylamino)uracil reductase activity"/>
    <property type="evidence" value="ECO:0007669"/>
    <property type="project" value="InterPro"/>
</dbReference>
<dbReference type="Pfam" id="PF01872">
    <property type="entry name" value="RibD_C"/>
    <property type="match status" value="1"/>
</dbReference>
<dbReference type="InterPro" id="IPR050765">
    <property type="entry name" value="Riboflavin_Biosynth_HTPR"/>
</dbReference>
<protein>
    <submittedName>
        <fullName evidence="2">Dihydrofolate reductase family protein</fullName>
    </submittedName>
</protein>
<dbReference type="AlphaFoldDB" id="A0AAU8MXK9"/>
<feature type="domain" description="Bacterial bifunctional deaminase-reductase C-terminal" evidence="1">
    <location>
        <begin position="2"/>
        <end position="184"/>
    </location>
</feature>
<dbReference type="PANTHER" id="PTHR38011:SF11">
    <property type="entry name" value="2,5-DIAMINO-6-RIBOSYLAMINO-4(3H)-PYRIMIDINONE 5'-PHOSPHATE REDUCTASE"/>
    <property type="match status" value="1"/>
</dbReference>
<dbReference type="SUPFAM" id="SSF53597">
    <property type="entry name" value="Dihydrofolate reductase-like"/>
    <property type="match status" value="1"/>
</dbReference>
<reference evidence="2" key="1">
    <citation type="submission" date="2024-06" db="EMBL/GenBank/DDBJ databases">
        <authorList>
            <person name="Li S."/>
        </authorList>
    </citation>
    <scope>NUCLEOTIDE SEQUENCE</scope>
    <source>
        <strain evidence="2">SR10</strain>
    </source>
</reference>
<dbReference type="PANTHER" id="PTHR38011">
    <property type="entry name" value="DIHYDROFOLATE REDUCTASE FAMILY PROTEIN (AFU_ORTHOLOGUE AFUA_8G06820)"/>
    <property type="match status" value="1"/>
</dbReference>
<evidence type="ECO:0000259" key="1">
    <source>
        <dbReference type="Pfam" id="PF01872"/>
    </source>
</evidence>
<proteinExistence type="predicted"/>
<dbReference type="InterPro" id="IPR002734">
    <property type="entry name" value="RibDG_C"/>
</dbReference>
<evidence type="ECO:0000313" key="2">
    <source>
        <dbReference type="EMBL" id="XCO75891.1"/>
    </source>
</evidence>
<dbReference type="Gene3D" id="3.40.430.10">
    <property type="entry name" value="Dihydrofolate Reductase, subunit A"/>
    <property type="match status" value="1"/>
</dbReference>